<name>A0A922IFD9_DERFA</name>
<dbReference type="EMBL" id="ASGP02000001">
    <property type="protein sequence ID" value="KAH9528314.1"/>
    <property type="molecule type" value="Genomic_DNA"/>
</dbReference>
<organism evidence="1 2">
    <name type="scientific">Dermatophagoides farinae</name>
    <name type="common">American house dust mite</name>
    <dbReference type="NCBI Taxonomy" id="6954"/>
    <lineage>
        <taxon>Eukaryota</taxon>
        <taxon>Metazoa</taxon>
        <taxon>Ecdysozoa</taxon>
        <taxon>Arthropoda</taxon>
        <taxon>Chelicerata</taxon>
        <taxon>Arachnida</taxon>
        <taxon>Acari</taxon>
        <taxon>Acariformes</taxon>
        <taxon>Sarcoptiformes</taxon>
        <taxon>Astigmata</taxon>
        <taxon>Psoroptidia</taxon>
        <taxon>Analgoidea</taxon>
        <taxon>Pyroglyphidae</taxon>
        <taxon>Dermatophagoidinae</taxon>
        <taxon>Dermatophagoides</taxon>
    </lineage>
</organism>
<evidence type="ECO:0000313" key="2">
    <source>
        <dbReference type="Proteomes" id="UP000790347"/>
    </source>
</evidence>
<sequence length="77" mass="9087">MVGGGDHFHLTKYRQQQHLRKKKSLFISILNHLLDLNYLPGSNEYNQVDNKHSLWGKIAHSSRLLNIIHYHHHHSLT</sequence>
<evidence type="ECO:0000313" key="1">
    <source>
        <dbReference type="EMBL" id="KAH9528314.1"/>
    </source>
</evidence>
<reference evidence="1" key="1">
    <citation type="submission" date="2013-05" db="EMBL/GenBank/DDBJ databases">
        <authorList>
            <person name="Yim A.K.Y."/>
            <person name="Chan T.F."/>
            <person name="Ji K.M."/>
            <person name="Liu X.Y."/>
            <person name="Zhou J.W."/>
            <person name="Li R.Q."/>
            <person name="Yang K.Y."/>
            <person name="Li J."/>
            <person name="Li M."/>
            <person name="Law P.T.W."/>
            <person name="Wu Y.L."/>
            <person name="Cai Z.L."/>
            <person name="Qin H."/>
            <person name="Bao Y."/>
            <person name="Leung R.K.K."/>
            <person name="Ng P.K.S."/>
            <person name="Zou J."/>
            <person name="Zhong X.J."/>
            <person name="Ran P.X."/>
            <person name="Zhong N.S."/>
            <person name="Liu Z.G."/>
            <person name="Tsui S.K.W."/>
        </authorList>
    </citation>
    <scope>NUCLEOTIDE SEQUENCE</scope>
    <source>
        <strain evidence="1">Derf</strain>
        <tissue evidence="1">Whole organism</tissue>
    </source>
</reference>
<reference evidence="1" key="2">
    <citation type="journal article" date="2022" name="Res Sq">
        <title>Comparative Genomics Reveals Insights into the Divergent Evolution of Astigmatic Mites and Household Pest Adaptations.</title>
        <authorList>
            <person name="Xiong Q."/>
            <person name="Wan A.T.-Y."/>
            <person name="Liu X.-Y."/>
            <person name="Fung C.S.-H."/>
            <person name="Xiao X."/>
            <person name="Malainual N."/>
            <person name="Hou J."/>
            <person name="Wang L."/>
            <person name="Wang M."/>
            <person name="Yang K."/>
            <person name="Cui Y."/>
            <person name="Leung E."/>
            <person name="Nong W."/>
            <person name="Shin S.-K."/>
            <person name="Au S."/>
            <person name="Jeong K.Y."/>
            <person name="Chew F.T."/>
            <person name="Hui J."/>
            <person name="Leung T.F."/>
            <person name="Tungtrongchitr A."/>
            <person name="Zhong N."/>
            <person name="Liu Z."/>
            <person name="Tsui S."/>
        </authorList>
    </citation>
    <scope>NUCLEOTIDE SEQUENCE</scope>
    <source>
        <strain evidence="1">Derf</strain>
        <tissue evidence="1">Whole organism</tissue>
    </source>
</reference>
<protein>
    <submittedName>
        <fullName evidence="1">Uncharacterized protein</fullName>
    </submittedName>
</protein>
<dbReference type="Proteomes" id="UP000790347">
    <property type="component" value="Unassembled WGS sequence"/>
</dbReference>
<dbReference type="AlphaFoldDB" id="A0A922IFD9"/>
<accession>A0A922IFD9</accession>
<comment type="caution">
    <text evidence="1">The sequence shown here is derived from an EMBL/GenBank/DDBJ whole genome shotgun (WGS) entry which is preliminary data.</text>
</comment>
<gene>
    <name evidence="1" type="ORF">DERF_002266</name>
</gene>
<proteinExistence type="predicted"/>
<keyword evidence="2" id="KW-1185">Reference proteome</keyword>